<accession>R0KW03</accession>
<evidence type="ECO:0000256" key="5">
    <source>
        <dbReference type="ARBA" id="ARBA00022776"/>
    </source>
</evidence>
<dbReference type="Proteomes" id="UP000016927">
    <property type="component" value="Unassembled WGS sequence"/>
</dbReference>
<evidence type="ECO:0000256" key="4">
    <source>
        <dbReference type="ARBA" id="ARBA00022701"/>
    </source>
</evidence>
<evidence type="ECO:0000256" key="6">
    <source>
        <dbReference type="SAM" id="MobiDB-lite"/>
    </source>
</evidence>
<keyword evidence="9" id="KW-1185">Reference proteome</keyword>
<keyword evidence="3" id="KW-0132">Cell division</keyword>
<sequence length="611" mass="70177">MDLFLKDISSLSKLKEDEITWSKTDSLLLKISDSLNNSEDIHKIFIPLKDLLLKSILSDRSKLSGTALGLLNKITEISKGDIPCINEVLPVLFKICGRSNRVVSKRGQDGVVKLCKFIELSPYFKVINEFVSSTNKNVRLSVFLGLESSFLTREIPKSFEKILQKGKEDPFLEARVVVRRILNKVDTNKDDSKDVKRECKPNKIPILPISFKPTLSLSTSESPLKKIFKTNKIEKINDLEEKVKTIVNPKPSKLKVQKTIELNKEPYKTRDLLQGIPKKEKEIHDDLTPKKLDRFLSKYRNVYGNVLEEVNEEKCEDEKCEDVIKEYSEDKYLENKNFESNFESNLEGLVESYETGQVSIEKIEKEIENLSIIEEESDEETKDDGDQGNNTIHDLKQFDFTIMNSEPSEKDEDKIKEKEKKEKEGVYSKNEGLYADKEGVYADKEDIYADKEGENVFKDDIYAKDDNVHKEEDNAHKDDILEEDINVHTEEDKVLVNSSDPIKSHNDIPFKANPSPANFSSLTSNRFSPLLFADKDECIIYDINEGDTRFKTPKNIPSKDKTFTSPLDVPVVKNSLSSSFLYSKEDEVNEDFTQIDSFIYVDKKTFTRTEK</sequence>
<dbReference type="SUPFAM" id="SSF48371">
    <property type="entry name" value="ARM repeat"/>
    <property type="match status" value="1"/>
</dbReference>
<dbReference type="InterPro" id="IPR011989">
    <property type="entry name" value="ARM-like"/>
</dbReference>
<dbReference type="VEuPathDB" id="MicrosporidiaDB:NBO_10g0081"/>
<evidence type="ECO:0000256" key="3">
    <source>
        <dbReference type="ARBA" id="ARBA00022618"/>
    </source>
</evidence>
<keyword evidence="5" id="KW-0131">Cell cycle</keyword>
<keyword evidence="5" id="KW-0498">Mitosis</keyword>
<dbReference type="GO" id="GO:0051301">
    <property type="term" value="P:cell division"/>
    <property type="evidence" value="ECO:0007669"/>
    <property type="project" value="UniProtKB-KW"/>
</dbReference>
<dbReference type="GO" id="GO:0005874">
    <property type="term" value="C:microtubule"/>
    <property type="evidence" value="ECO:0007669"/>
    <property type="project" value="UniProtKB-KW"/>
</dbReference>
<dbReference type="Pfam" id="PF12348">
    <property type="entry name" value="CLASP_N"/>
    <property type="match status" value="1"/>
</dbReference>
<reference evidence="8 9" key="1">
    <citation type="journal article" date="2013" name="BMC Genomics">
        <title>Comparative genomics of parasitic silkworm microsporidia reveal an association between genome expansion and host adaptation.</title>
        <authorList>
            <person name="Pan G."/>
            <person name="Xu J."/>
            <person name="Li T."/>
            <person name="Xia Q."/>
            <person name="Liu S.L."/>
            <person name="Zhang G."/>
            <person name="Li S."/>
            <person name="Li C."/>
            <person name="Liu H."/>
            <person name="Yang L."/>
            <person name="Liu T."/>
            <person name="Zhang X."/>
            <person name="Wu Z."/>
            <person name="Fan W."/>
            <person name="Dang X."/>
            <person name="Xiang H."/>
            <person name="Tao M."/>
            <person name="Li Y."/>
            <person name="Hu J."/>
            <person name="Li Z."/>
            <person name="Lin L."/>
            <person name="Luo J."/>
            <person name="Geng L."/>
            <person name="Wang L."/>
            <person name="Long M."/>
            <person name="Wan Y."/>
            <person name="He N."/>
            <person name="Zhang Z."/>
            <person name="Lu C."/>
            <person name="Keeling P.J."/>
            <person name="Wang J."/>
            <person name="Xiang Z."/>
            <person name="Zhou Z."/>
        </authorList>
    </citation>
    <scope>NUCLEOTIDE SEQUENCE [LARGE SCALE GENOMIC DNA]</scope>
    <source>
        <strain evidence="9">CQ1 / CVCC 102059</strain>
    </source>
</reference>
<dbReference type="GO" id="GO:0005819">
    <property type="term" value="C:spindle"/>
    <property type="evidence" value="ECO:0007669"/>
    <property type="project" value="UniProtKB-SubCell"/>
</dbReference>
<feature type="compositionally biased region" description="Basic and acidic residues" evidence="6">
    <location>
        <begin position="407"/>
        <end position="425"/>
    </location>
</feature>
<dbReference type="InterPro" id="IPR024395">
    <property type="entry name" value="CLASP_N_dom"/>
</dbReference>
<dbReference type="OrthoDB" id="4699125at2759"/>
<dbReference type="AlphaFoldDB" id="R0KW03"/>
<feature type="domain" description="CLASP N-terminal" evidence="7">
    <location>
        <begin position="12"/>
        <end position="143"/>
    </location>
</feature>
<dbReference type="OMA" id="TIMNSEP"/>
<dbReference type="EMBL" id="KB908918">
    <property type="protein sequence ID" value="EOB15091.1"/>
    <property type="molecule type" value="Genomic_DNA"/>
</dbReference>
<evidence type="ECO:0000259" key="7">
    <source>
        <dbReference type="Pfam" id="PF12348"/>
    </source>
</evidence>
<dbReference type="HOGENOM" id="CLU_403888_0_0_1"/>
<comment type="similarity">
    <text evidence="2">Belongs to the CLASP family.</text>
</comment>
<dbReference type="InterPro" id="IPR016024">
    <property type="entry name" value="ARM-type_fold"/>
</dbReference>
<organism evidence="8 9">
    <name type="scientific">Nosema bombycis (strain CQ1 / CVCC 102059)</name>
    <name type="common">Microsporidian parasite</name>
    <name type="synonym">Pebrine of silkworm</name>
    <dbReference type="NCBI Taxonomy" id="578461"/>
    <lineage>
        <taxon>Eukaryota</taxon>
        <taxon>Fungi</taxon>
        <taxon>Fungi incertae sedis</taxon>
        <taxon>Microsporidia</taxon>
        <taxon>Nosematidae</taxon>
        <taxon>Nosema</taxon>
    </lineage>
</organism>
<comment type="subcellular location">
    <subcellularLocation>
        <location evidence="1">Cytoplasm</location>
        <location evidence="1">Cytoskeleton</location>
        <location evidence="1">Spindle</location>
    </subcellularLocation>
</comment>
<feature type="region of interest" description="Disordered" evidence="6">
    <location>
        <begin position="405"/>
        <end position="425"/>
    </location>
</feature>
<keyword evidence="4" id="KW-0493">Microtubule</keyword>
<evidence type="ECO:0000313" key="9">
    <source>
        <dbReference type="Proteomes" id="UP000016927"/>
    </source>
</evidence>
<evidence type="ECO:0000256" key="2">
    <source>
        <dbReference type="ARBA" id="ARBA00009549"/>
    </source>
</evidence>
<name>R0KW03_NOSB1</name>
<evidence type="ECO:0000313" key="8">
    <source>
        <dbReference type="EMBL" id="EOB15091.1"/>
    </source>
</evidence>
<dbReference type="Gene3D" id="1.25.10.10">
    <property type="entry name" value="Leucine-rich Repeat Variant"/>
    <property type="match status" value="1"/>
</dbReference>
<protein>
    <recommendedName>
        <fullName evidence="7">CLASP N-terminal domain-containing protein</fullName>
    </recommendedName>
</protein>
<gene>
    <name evidence="8" type="ORF">NBO_10g0081</name>
</gene>
<evidence type="ECO:0000256" key="1">
    <source>
        <dbReference type="ARBA" id="ARBA00004186"/>
    </source>
</evidence>
<dbReference type="STRING" id="578461.R0KW03"/>
<proteinExistence type="inferred from homology"/>